<accession>A0A396AUR1</accession>
<gene>
    <name evidence="5" type="ORF">DW105_06520</name>
    <name evidence="4" type="ORF">DXC44_06440</name>
</gene>
<evidence type="ECO:0000313" key="4">
    <source>
        <dbReference type="EMBL" id="RGL87497.1"/>
    </source>
</evidence>
<evidence type="ECO:0000256" key="1">
    <source>
        <dbReference type="ARBA" id="ARBA00022679"/>
    </source>
</evidence>
<dbReference type="SUPFAM" id="SSF53756">
    <property type="entry name" value="UDP-Glycosyltransferase/glycogen phosphorylase"/>
    <property type="match status" value="1"/>
</dbReference>
<dbReference type="RefSeq" id="WP_117677957.1">
    <property type="nucleotide sequence ID" value="NZ_JACBPU010000002.1"/>
</dbReference>
<dbReference type="GO" id="GO:0009103">
    <property type="term" value="P:lipopolysaccharide biosynthetic process"/>
    <property type="evidence" value="ECO:0007669"/>
    <property type="project" value="TreeGrafter"/>
</dbReference>
<sequence>MNPIHILYDSQMFDLQKFGGISRYFCEIIPRLHLDYTISVRYTENYYLSHSKLSKYYLPIPHFFFKKYSELLYRQNHKLTKKLLEQPTPYIFHPTYYDPYFLNHIGSHPYVITVHDMIYELFPHYFPDSEEIIAAKKEIITKATRIIAISENTKKDIIKLLNINPQKIDVIYHGTNMQAIGQQNKLYLPEKYILFVGDRVTYKNFLNLLRAFSSISQTNPHLFLICTGKPLERNELQLMEELKVRDKVVQISVNDQLLCELYRRALVFVYPSLYEGFGIPILEAFACQCPIALSQASCFPEIAEKAAAYFDPYSVESIANTLLQVIKDKEMRTQLIAAGKKRLYLYSWDKAAQQTEEVYNKIMIEKYPQTL</sequence>
<dbReference type="PANTHER" id="PTHR46401:SF2">
    <property type="entry name" value="GLYCOSYLTRANSFERASE WBBK-RELATED"/>
    <property type="match status" value="1"/>
</dbReference>
<dbReference type="EMBL" id="QRMN01000011">
    <property type="protein sequence ID" value="RHJ78456.1"/>
    <property type="molecule type" value="Genomic_DNA"/>
</dbReference>
<dbReference type="Proteomes" id="UP000283958">
    <property type="component" value="Unassembled WGS sequence"/>
</dbReference>
<reference evidence="6 7" key="1">
    <citation type="submission" date="2018-08" db="EMBL/GenBank/DDBJ databases">
        <title>A genome reference for cultivated species of the human gut microbiota.</title>
        <authorList>
            <person name="Zou Y."/>
            <person name="Xue W."/>
            <person name="Luo G."/>
        </authorList>
    </citation>
    <scope>NUCLEOTIDE SEQUENCE [LARGE SCALE GENOMIC DNA]</scope>
    <source>
        <strain evidence="5 7">AM09-18</strain>
        <strain evidence="4 6">TF05-18</strain>
    </source>
</reference>
<dbReference type="Proteomes" id="UP000261278">
    <property type="component" value="Unassembled WGS sequence"/>
</dbReference>
<dbReference type="PANTHER" id="PTHR46401">
    <property type="entry name" value="GLYCOSYLTRANSFERASE WBBK-RELATED"/>
    <property type="match status" value="1"/>
</dbReference>
<organism evidence="4 6">
    <name type="scientific">Phocaeicola vulgatus</name>
    <name type="common">Bacteroides vulgatus</name>
    <dbReference type="NCBI Taxonomy" id="821"/>
    <lineage>
        <taxon>Bacteria</taxon>
        <taxon>Pseudomonadati</taxon>
        <taxon>Bacteroidota</taxon>
        <taxon>Bacteroidia</taxon>
        <taxon>Bacteroidales</taxon>
        <taxon>Bacteroidaceae</taxon>
        <taxon>Phocaeicola</taxon>
    </lineage>
</organism>
<keyword evidence="1 4" id="KW-0808">Transferase</keyword>
<dbReference type="Pfam" id="PF00534">
    <property type="entry name" value="Glycos_transf_1"/>
    <property type="match status" value="1"/>
</dbReference>
<protein>
    <submittedName>
        <fullName evidence="4">Glycosyltransferase family 1 protein</fullName>
    </submittedName>
</protein>
<feature type="domain" description="Glycosyltransferase subfamily 4-like N-terminal" evidence="3">
    <location>
        <begin position="19"/>
        <end position="177"/>
    </location>
</feature>
<evidence type="ECO:0000259" key="3">
    <source>
        <dbReference type="Pfam" id="PF13439"/>
    </source>
</evidence>
<dbReference type="AlphaFoldDB" id="A0A396AUR1"/>
<dbReference type="Pfam" id="PF13439">
    <property type="entry name" value="Glyco_transf_4"/>
    <property type="match status" value="1"/>
</dbReference>
<name>A0A396AUR1_PHOVU</name>
<feature type="domain" description="Glycosyl transferase family 1" evidence="2">
    <location>
        <begin position="180"/>
        <end position="342"/>
    </location>
</feature>
<evidence type="ECO:0000313" key="7">
    <source>
        <dbReference type="Proteomes" id="UP000283958"/>
    </source>
</evidence>
<dbReference type="InterPro" id="IPR028098">
    <property type="entry name" value="Glyco_trans_4-like_N"/>
</dbReference>
<dbReference type="Gene3D" id="3.40.50.2000">
    <property type="entry name" value="Glycogen Phosphorylase B"/>
    <property type="match status" value="2"/>
</dbReference>
<comment type="caution">
    <text evidence="4">The sequence shown here is derived from an EMBL/GenBank/DDBJ whole genome shotgun (WGS) entry which is preliminary data.</text>
</comment>
<dbReference type="EMBL" id="QSSN01000005">
    <property type="protein sequence ID" value="RGL87497.1"/>
    <property type="molecule type" value="Genomic_DNA"/>
</dbReference>
<dbReference type="GO" id="GO:0016757">
    <property type="term" value="F:glycosyltransferase activity"/>
    <property type="evidence" value="ECO:0007669"/>
    <property type="project" value="InterPro"/>
</dbReference>
<dbReference type="InterPro" id="IPR001296">
    <property type="entry name" value="Glyco_trans_1"/>
</dbReference>
<evidence type="ECO:0000259" key="2">
    <source>
        <dbReference type="Pfam" id="PF00534"/>
    </source>
</evidence>
<evidence type="ECO:0000313" key="5">
    <source>
        <dbReference type="EMBL" id="RHJ78456.1"/>
    </source>
</evidence>
<dbReference type="CDD" id="cd03809">
    <property type="entry name" value="GT4_MtfB-like"/>
    <property type="match status" value="1"/>
</dbReference>
<evidence type="ECO:0000313" key="6">
    <source>
        <dbReference type="Proteomes" id="UP000261278"/>
    </source>
</evidence>
<proteinExistence type="predicted"/>